<evidence type="ECO:0000313" key="3">
    <source>
        <dbReference type="EMBL" id="KAF2707648.1"/>
    </source>
</evidence>
<dbReference type="InterPro" id="IPR000639">
    <property type="entry name" value="Epox_hydrolase-like"/>
</dbReference>
<dbReference type="InterPro" id="IPR051340">
    <property type="entry name" value="Haloalkane_dehalogenase"/>
</dbReference>
<dbReference type="SUPFAM" id="SSF53474">
    <property type="entry name" value="alpha/beta-Hydrolases"/>
    <property type="match status" value="1"/>
</dbReference>
<dbReference type="Pfam" id="PF00561">
    <property type="entry name" value="Abhydrolase_1"/>
    <property type="match status" value="1"/>
</dbReference>
<name>A0A6G1K4B3_9PLEO</name>
<dbReference type="Proteomes" id="UP000799428">
    <property type="component" value="Unassembled WGS sequence"/>
</dbReference>
<feature type="domain" description="AB hydrolase-1" evidence="2">
    <location>
        <begin position="31"/>
        <end position="274"/>
    </location>
</feature>
<evidence type="ECO:0000259" key="2">
    <source>
        <dbReference type="Pfam" id="PF00561"/>
    </source>
</evidence>
<evidence type="ECO:0000313" key="4">
    <source>
        <dbReference type="Proteomes" id="UP000799428"/>
    </source>
</evidence>
<dbReference type="PRINTS" id="PR00111">
    <property type="entry name" value="ABHYDROLASE"/>
</dbReference>
<dbReference type="AlphaFoldDB" id="A0A6G1K4B3"/>
<organism evidence="3 4">
    <name type="scientific">Pleomassaria siparia CBS 279.74</name>
    <dbReference type="NCBI Taxonomy" id="1314801"/>
    <lineage>
        <taxon>Eukaryota</taxon>
        <taxon>Fungi</taxon>
        <taxon>Dikarya</taxon>
        <taxon>Ascomycota</taxon>
        <taxon>Pezizomycotina</taxon>
        <taxon>Dothideomycetes</taxon>
        <taxon>Pleosporomycetidae</taxon>
        <taxon>Pleosporales</taxon>
        <taxon>Pleomassariaceae</taxon>
        <taxon>Pleomassaria</taxon>
    </lineage>
</organism>
<dbReference type="PANTHER" id="PTHR42977:SF3">
    <property type="entry name" value="AB HYDROLASE-1 DOMAIN-CONTAINING PROTEIN"/>
    <property type="match status" value="1"/>
</dbReference>
<evidence type="ECO:0000256" key="1">
    <source>
        <dbReference type="ARBA" id="ARBA00022801"/>
    </source>
</evidence>
<reference evidence="3" key="1">
    <citation type="journal article" date="2020" name="Stud. Mycol.">
        <title>101 Dothideomycetes genomes: a test case for predicting lifestyles and emergence of pathogens.</title>
        <authorList>
            <person name="Haridas S."/>
            <person name="Albert R."/>
            <person name="Binder M."/>
            <person name="Bloem J."/>
            <person name="Labutti K."/>
            <person name="Salamov A."/>
            <person name="Andreopoulos B."/>
            <person name="Baker S."/>
            <person name="Barry K."/>
            <person name="Bills G."/>
            <person name="Bluhm B."/>
            <person name="Cannon C."/>
            <person name="Castanera R."/>
            <person name="Culley D."/>
            <person name="Daum C."/>
            <person name="Ezra D."/>
            <person name="Gonzalez J."/>
            <person name="Henrissat B."/>
            <person name="Kuo A."/>
            <person name="Liang C."/>
            <person name="Lipzen A."/>
            <person name="Lutzoni F."/>
            <person name="Magnuson J."/>
            <person name="Mondo S."/>
            <person name="Nolan M."/>
            <person name="Ohm R."/>
            <person name="Pangilinan J."/>
            <person name="Park H.-J."/>
            <person name="Ramirez L."/>
            <person name="Alfaro M."/>
            <person name="Sun H."/>
            <person name="Tritt A."/>
            <person name="Yoshinaga Y."/>
            <person name="Zwiers L.-H."/>
            <person name="Turgeon B."/>
            <person name="Goodwin S."/>
            <person name="Spatafora J."/>
            <person name="Crous P."/>
            <person name="Grigoriev I."/>
        </authorList>
    </citation>
    <scope>NUCLEOTIDE SEQUENCE</scope>
    <source>
        <strain evidence="3">CBS 279.74</strain>
    </source>
</reference>
<keyword evidence="4" id="KW-1185">Reference proteome</keyword>
<keyword evidence="1 3" id="KW-0378">Hydrolase</keyword>
<dbReference type="PRINTS" id="PR00412">
    <property type="entry name" value="EPOXHYDRLASE"/>
</dbReference>
<protein>
    <submittedName>
        <fullName evidence="3">Alpha/beta-hydrolase</fullName>
    </submittedName>
</protein>
<gene>
    <name evidence="3" type="ORF">K504DRAFT_458135</name>
</gene>
<dbReference type="PANTHER" id="PTHR42977">
    <property type="entry name" value="HYDROLASE-RELATED"/>
    <property type="match status" value="1"/>
</dbReference>
<dbReference type="Gene3D" id="3.40.50.1820">
    <property type="entry name" value="alpha/beta hydrolase"/>
    <property type="match status" value="1"/>
</dbReference>
<dbReference type="EMBL" id="MU005773">
    <property type="protein sequence ID" value="KAF2707648.1"/>
    <property type="molecule type" value="Genomic_DNA"/>
</dbReference>
<sequence>MTSLTTTVPKYLTLLRGEKIFWRESGSVHSPTILLLHGYPSSSHQFRNLIPILAPKYRVIAPDLPGFGFTEVPSTYDYTFDNLADTIDEFLEKIPHPPTKFSIYIFDYGAPTGLRLATKHPEKIEAIISQNGNAYLEGLGEFWNPVKELWANNSKENQDALRPFLEIDGTKSQYVQGAQDPSAIAPESYMLDQALLDRPGNKEIQLQLFYDYRNNVALYPKWQEYFRVSQVPLLAAWGKNDFIFIPPGAEAFKKDLPKAEVHLLDAGHFLLETNAVQQGKLILEFLKKNDI</sequence>
<dbReference type="InterPro" id="IPR000073">
    <property type="entry name" value="AB_hydrolase_1"/>
</dbReference>
<dbReference type="InterPro" id="IPR029058">
    <property type="entry name" value="AB_hydrolase_fold"/>
</dbReference>
<accession>A0A6G1K4B3</accession>
<proteinExistence type="predicted"/>
<dbReference type="GO" id="GO:0004301">
    <property type="term" value="F:epoxide hydrolase activity"/>
    <property type="evidence" value="ECO:0007669"/>
    <property type="project" value="TreeGrafter"/>
</dbReference>
<dbReference type="OrthoDB" id="284184at2759"/>